<sequence>MSRWIVDALPAGVILLGLVIVVVGGAVLSQKYIRRRFPALTGEDHNDVIRFTYGFIGFVYAFFVGFVVSSMWGQISTADANARTEGAAAVEMARALHVFDRADSDRVRQALLDYSTAGIAEWDRAGDVSSVEADKALARLHTAYQQVQATTDIQKTYLATSNSNLDKMSQARTVRLLTARGDTGPPWPLWAVIFITSGMVLGAAIVYGVEKPVMHYPMVAIVGVIVASNLFLILELSHPYVGDIATSPDPLHEVVRVLGQPAP</sequence>
<keyword evidence="1" id="KW-0812">Transmembrane</keyword>
<comment type="caution">
    <text evidence="2">The sequence shown here is derived from an EMBL/GenBank/DDBJ whole genome shotgun (WGS) entry which is preliminary data.</text>
</comment>
<feature type="transmembrane region" description="Helical" evidence="1">
    <location>
        <begin position="51"/>
        <end position="72"/>
    </location>
</feature>
<accession>A0ABT8HNM2</accession>
<keyword evidence="3" id="KW-1185">Reference proteome</keyword>
<keyword evidence="1" id="KW-0472">Membrane</keyword>
<proteinExistence type="predicted"/>
<gene>
    <name evidence="2" type="ORF">QYF68_31660</name>
</gene>
<dbReference type="RefSeq" id="WP_208675970.1">
    <property type="nucleotide sequence ID" value="NZ_CP070380.1"/>
</dbReference>
<evidence type="ECO:0000256" key="1">
    <source>
        <dbReference type="SAM" id="Phobius"/>
    </source>
</evidence>
<evidence type="ECO:0000313" key="2">
    <source>
        <dbReference type="EMBL" id="MDN4522346.1"/>
    </source>
</evidence>
<feature type="transmembrane region" description="Helical" evidence="1">
    <location>
        <begin position="187"/>
        <end position="209"/>
    </location>
</feature>
<dbReference type="Proteomes" id="UP001172687">
    <property type="component" value="Unassembled WGS sequence"/>
</dbReference>
<dbReference type="EMBL" id="JAUHTC010000098">
    <property type="protein sequence ID" value="MDN4522346.1"/>
    <property type="molecule type" value="Genomic_DNA"/>
</dbReference>
<evidence type="ECO:0000313" key="3">
    <source>
        <dbReference type="Proteomes" id="UP001172687"/>
    </source>
</evidence>
<name>A0ABT8HNM2_MYCAO</name>
<organism evidence="2 3">
    <name type="scientific">Mycolicibacterium austroafricanum</name>
    <name type="common">Mycobacterium austroafricanum</name>
    <dbReference type="NCBI Taxonomy" id="39687"/>
    <lineage>
        <taxon>Bacteria</taxon>
        <taxon>Bacillati</taxon>
        <taxon>Actinomycetota</taxon>
        <taxon>Actinomycetes</taxon>
        <taxon>Mycobacteriales</taxon>
        <taxon>Mycobacteriaceae</taxon>
        <taxon>Mycolicibacterium</taxon>
    </lineage>
</organism>
<dbReference type="InterPro" id="IPR025333">
    <property type="entry name" value="DUF4239"/>
</dbReference>
<feature type="transmembrane region" description="Helical" evidence="1">
    <location>
        <begin position="12"/>
        <end position="30"/>
    </location>
</feature>
<protein>
    <submittedName>
        <fullName evidence="2">DUF4239 domain-containing protein</fullName>
    </submittedName>
</protein>
<keyword evidence="1" id="KW-1133">Transmembrane helix</keyword>
<feature type="transmembrane region" description="Helical" evidence="1">
    <location>
        <begin position="216"/>
        <end position="234"/>
    </location>
</feature>
<reference evidence="2" key="1">
    <citation type="submission" date="2023-07" db="EMBL/GenBank/DDBJ databases">
        <title>Degradation of tert-butanol by M. austroafricanum TBA100.</title>
        <authorList>
            <person name="Helbich S."/>
            <person name="Vainshtein Y."/>
        </authorList>
    </citation>
    <scope>NUCLEOTIDE SEQUENCE</scope>
    <source>
        <strain evidence="2">TBA100</strain>
    </source>
</reference>
<dbReference type="Pfam" id="PF14023">
    <property type="entry name" value="Bestrophin-like"/>
    <property type="match status" value="1"/>
</dbReference>